<feature type="transmembrane region" description="Helical" evidence="1">
    <location>
        <begin position="91"/>
        <end position="111"/>
    </location>
</feature>
<proteinExistence type="predicted"/>
<dbReference type="EMBL" id="JBFOLJ010000006">
    <property type="protein sequence ID" value="KAL2529817.1"/>
    <property type="molecule type" value="Genomic_DNA"/>
</dbReference>
<gene>
    <name evidence="2" type="ORF">Fot_22418</name>
</gene>
<reference evidence="3" key="1">
    <citation type="submission" date="2024-07" db="EMBL/GenBank/DDBJ databases">
        <title>Two chromosome-level genome assemblies of Korean endemic species Abeliophyllum distichum and Forsythia ovata (Oleaceae).</title>
        <authorList>
            <person name="Jang H."/>
        </authorList>
    </citation>
    <scope>NUCLEOTIDE SEQUENCE [LARGE SCALE GENOMIC DNA]</scope>
</reference>
<dbReference type="AlphaFoldDB" id="A0ABD1UXN4"/>
<evidence type="ECO:0000256" key="1">
    <source>
        <dbReference type="SAM" id="Phobius"/>
    </source>
</evidence>
<protein>
    <submittedName>
        <fullName evidence="2">Uncharacterized protein</fullName>
    </submittedName>
</protein>
<evidence type="ECO:0000313" key="3">
    <source>
        <dbReference type="Proteomes" id="UP001604277"/>
    </source>
</evidence>
<keyword evidence="1" id="KW-0812">Transmembrane</keyword>
<comment type="caution">
    <text evidence="2">The sequence shown here is derived from an EMBL/GenBank/DDBJ whole genome shotgun (WGS) entry which is preliminary data.</text>
</comment>
<name>A0ABD1UXN4_9LAMI</name>
<accession>A0ABD1UXN4</accession>
<organism evidence="2 3">
    <name type="scientific">Forsythia ovata</name>
    <dbReference type="NCBI Taxonomy" id="205694"/>
    <lineage>
        <taxon>Eukaryota</taxon>
        <taxon>Viridiplantae</taxon>
        <taxon>Streptophyta</taxon>
        <taxon>Embryophyta</taxon>
        <taxon>Tracheophyta</taxon>
        <taxon>Spermatophyta</taxon>
        <taxon>Magnoliopsida</taxon>
        <taxon>eudicotyledons</taxon>
        <taxon>Gunneridae</taxon>
        <taxon>Pentapetalae</taxon>
        <taxon>asterids</taxon>
        <taxon>lamiids</taxon>
        <taxon>Lamiales</taxon>
        <taxon>Oleaceae</taxon>
        <taxon>Forsythieae</taxon>
        <taxon>Forsythia</taxon>
    </lineage>
</organism>
<evidence type="ECO:0000313" key="2">
    <source>
        <dbReference type="EMBL" id="KAL2529817.1"/>
    </source>
</evidence>
<keyword evidence="3" id="KW-1185">Reference proteome</keyword>
<keyword evidence="1" id="KW-1133">Transmembrane helix</keyword>
<dbReference type="Proteomes" id="UP001604277">
    <property type="component" value="Unassembled WGS sequence"/>
</dbReference>
<sequence length="130" mass="14796">MDPQIQFQLKPFCTLIHVLDQNDHIESVVSSSRLSLASHEEITEMHLIIAVGQAWIGGLSCKKGVNKPMQKDCLKEAIQNIPYFKVYALPIYHSLIVLLSTFLSVFFYYIYSMPRGAAIQDLRWFVCACA</sequence>
<keyword evidence="1" id="KW-0472">Membrane</keyword>